<reference evidence="1" key="1">
    <citation type="submission" date="2011-09" db="EMBL/GenBank/DDBJ databases">
        <title>The permanent draft genome of Mucilaginibacter paludis DSM 18603.</title>
        <authorList>
            <consortium name="US DOE Joint Genome Institute (JGI-PGF)"/>
            <person name="Lucas S."/>
            <person name="Han J."/>
            <person name="Lapidus A."/>
            <person name="Bruce D."/>
            <person name="Goodwin L."/>
            <person name="Pitluck S."/>
            <person name="Peters L."/>
            <person name="Kyrpides N."/>
            <person name="Mavromatis K."/>
            <person name="Ivanova N."/>
            <person name="Mikhailova N."/>
            <person name="Held B."/>
            <person name="Detter J.C."/>
            <person name="Tapia R."/>
            <person name="Han C."/>
            <person name="Land M."/>
            <person name="Hauser L."/>
            <person name="Markowitz V."/>
            <person name="Cheng J.-F."/>
            <person name="Hugenholtz P."/>
            <person name="Woyke T."/>
            <person name="Wu D."/>
            <person name="Tindall B."/>
            <person name="Brambilla E."/>
            <person name="Klenk H.-P."/>
            <person name="Eisen J.A."/>
        </authorList>
    </citation>
    <scope>NUCLEOTIDE SEQUENCE [LARGE SCALE GENOMIC DNA]</scope>
    <source>
        <strain evidence="1">DSM 18603</strain>
    </source>
</reference>
<evidence type="ECO:0000313" key="1">
    <source>
        <dbReference type="EMBL" id="EHQ27543.1"/>
    </source>
</evidence>
<dbReference type="eggNOG" id="ENOG50345F3">
    <property type="taxonomic scope" value="Bacteria"/>
</dbReference>
<dbReference type="STRING" id="714943.Mucpa_3444"/>
<dbReference type="AlphaFoldDB" id="H1YID0"/>
<dbReference type="HOGENOM" id="CLU_1061508_0_0_10"/>
<proteinExistence type="predicted"/>
<gene>
    <name evidence="1" type="ORF">Mucpa_3444</name>
</gene>
<dbReference type="RefSeq" id="WP_008508028.1">
    <property type="nucleotide sequence ID" value="NZ_CM001403.1"/>
</dbReference>
<dbReference type="Proteomes" id="UP000002774">
    <property type="component" value="Chromosome"/>
</dbReference>
<name>H1YID0_9SPHI</name>
<keyword evidence="2" id="KW-1185">Reference proteome</keyword>
<protein>
    <submittedName>
        <fullName evidence="1">Uncharacterized protein</fullName>
    </submittedName>
</protein>
<organism evidence="1 2">
    <name type="scientific">Mucilaginibacter paludis DSM 18603</name>
    <dbReference type="NCBI Taxonomy" id="714943"/>
    <lineage>
        <taxon>Bacteria</taxon>
        <taxon>Pseudomonadati</taxon>
        <taxon>Bacteroidota</taxon>
        <taxon>Sphingobacteriia</taxon>
        <taxon>Sphingobacteriales</taxon>
        <taxon>Sphingobacteriaceae</taxon>
        <taxon>Mucilaginibacter</taxon>
    </lineage>
</organism>
<accession>H1YID0</accession>
<dbReference type="EMBL" id="CM001403">
    <property type="protein sequence ID" value="EHQ27543.1"/>
    <property type="molecule type" value="Genomic_DNA"/>
</dbReference>
<sequence>MKYDVRPFLKIKMPGLLDLLGTQNISWKTINKNFGKKLQRIKDELTLTQKPIFKEATFYSVLMSKHYKTGEGDGMFDWYSTLFQSLSSNLNPVEKALIHHSIYNLLIEPDKNYLNFIGELAVLNEIKKQEGYDLINIEEQIQKENNTTADFLILRKHDDTNILVEVVNLHFQEIDIDDHERIRRLIESKLNNKIKMKFINPLYEYFLQPVIWVKGENDVEQLFNLYDKSGLPIKNVLAPFTYFSYWETSGKYEHHFDRIY</sequence>
<evidence type="ECO:0000313" key="2">
    <source>
        <dbReference type="Proteomes" id="UP000002774"/>
    </source>
</evidence>
<dbReference type="OrthoDB" id="1416476at2"/>